<dbReference type="PANTHER" id="PTHR32305:SF17">
    <property type="entry name" value="TRNA NUCLEASE WAPA"/>
    <property type="match status" value="1"/>
</dbReference>
<dbReference type="InterPro" id="IPR031325">
    <property type="entry name" value="RHS_repeat"/>
</dbReference>
<evidence type="ECO:0000313" key="4">
    <source>
        <dbReference type="Proteomes" id="UP001592530"/>
    </source>
</evidence>
<dbReference type="RefSeq" id="WP_380554671.1">
    <property type="nucleotide sequence ID" value="NZ_JBHEZY010000006.1"/>
</dbReference>
<dbReference type="EMBL" id="JBHEZY010000006">
    <property type="protein sequence ID" value="MFC1432645.1"/>
    <property type="molecule type" value="Genomic_DNA"/>
</dbReference>
<feature type="compositionally biased region" description="Polar residues" evidence="1">
    <location>
        <begin position="1331"/>
        <end position="1349"/>
    </location>
</feature>
<dbReference type="CDD" id="cd00081">
    <property type="entry name" value="Hint"/>
    <property type="match status" value="1"/>
</dbReference>
<reference evidence="3 4" key="1">
    <citation type="submission" date="2024-09" db="EMBL/GenBank/DDBJ databases">
        <authorList>
            <person name="Lee S.D."/>
        </authorList>
    </citation>
    <scope>NUCLEOTIDE SEQUENCE [LARGE SCALE GENOMIC DNA]</scope>
    <source>
        <strain evidence="3 4">N1-3</strain>
    </source>
</reference>
<feature type="region of interest" description="Disordered" evidence="1">
    <location>
        <begin position="2045"/>
        <end position="2117"/>
    </location>
</feature>
<feature type="region of interest" description="Disordered" evidence="1">
    <location>
        <begin position="1325"/>
        <end position="1349"/>
    </location>
</feature>
<feature type="compositionally biased region" description="Polar residues" evidence="1">
    <location>
        <begin position="1700"/>
        <end position="1712"/>
    </location>
</feature>
<organism evidence="3 4">
    <name type="scientific">Streptacidiphilus alkalitolerans</name>
    <dbReference type="NCBI Taxonomy" id="3342712"/>
    <lineage>
        <taxon>Bacteria</taxon>
        <taxon>Bacillati</taxon>
        <taxon>Actinomycetota</taxon>
        <taxon>Actinomycetes</taxon>
        <taxon>Kitasatosporales</taxon>
        <taxon>Streptomycetaceae</taxon>
        <taxon>Streptacidiphilus</taxon>
    </lineage>
</organism>
<evidence type="ECO:0000313" key="3">
    <source>
        <dbReference type="EMBL" id="MFC1432645.1"/>
    </source>
</evidence>
<gene>
    <name evidence="3" type="ORF">ACEZDB_18530</name>
</gene>
<accession>A0ABV6X2Y9</accession>
<feature type="region of interest" description="Disordered" evidence="1">
    <location>
        <begin position="298"/>
        <end position="318"/>
    </location>
</feature>
<dbReference type="SMART" id="SM00306">
    <property type="entry name" value="HintN"/>
    <property type="match status" value="1"/>
</dbReference>
<dbReference type="PANTHER" id="PTHR32305">
    <property type="match status" value="1"/>
</dbReference>
<proteinExistence type="predicted"/>
<feature type="compositionally biased region" description="Polar residues" evidence="1">
    <location>
        <begin position="1663"/>
        <end position="1674"/>
    </location>
</feature>
<feature type="region of interest" description="Disordered" evidence="1">
    <location>
        <begin position="161"/>
        <end position="197"/>
    </location>
</feature>
<dbReference type="Pfam" id="PF05593">
    <property type="entry name" value="RHS_repeat"/>
    <property type="match status" value="1"/>
</dbReference>
<evidence type="ECO:0000256" key="1">
    <source>
        <dbReference type="SAM" id="MobiDB-lite"/>
    </source>
</evidence>
<dbReference type="Proteomes" id="UP001592530">
    <property type="component" value="Unassembled WGS sequence"/>
</dbReference>
<dbReference type="Pfam" id="PF07591">
    <property type="entry name" value="PT-HINT"/>
    <property type="match status" value="1"/>
</dbReference>
<dbReference type="Gene3D" id="2.170.16.10">
    <property type="entry name" value="Hedgehog/Intein (Hint) domain"/>
    <property type="match status" value="1"/>
</dbReference>
<feature type="region of interest" description="Disordered" evidence="1">
    <location>
        <begin position="1635"/>
        <end position="1712"/>
    </location>
</feature>
<feature type="compositionally biased region" description="Low complexity" evidence="1">
    <location>
        <begin position="1647"/>
        <end position="1662"/>
    </location>
</feature>
<feature type="region of interest" description="Disordered" evidence="1">
    <location>
        <begin position="255"/>
        <end position="286"/>
    </location>
</feature>
<dbReference type="SUPFAM" id="SSF51294">
    <property type="entry name" value="Hedgehog/intein (Hint) domain"/>
    <property type="match status" value="1"/>
</dbReference>
<feature type="compositionally biased region" description="Low complexity" evidence="1">
    <location>
        <begin position="62"/>
        <end position="74"/>
    </location>
</feature>
<dbReference type="NCBIfam" id="TIGR03696">
    <property type="entry name" value="Rhs_assc_core"/>
    <property type="match status" value="1"/>
</dbReference>
<feature type="compositionally biased region" description="Low complexity" evidence="1">
    <location>
        <begin position="1675"/>
        <end position="1692"/>
    </location>
</feature>
<feature type="compositionally biased region" description="Basic and acidic residues" evidence="1">
    <location>
        <begin position="1637"/>
        <end position="1646"/>
    </location>
</feature>
<feature type="region of interest" description="Disordered" evidence="1">
    <location>
        <begin position="840"/>
        <end position="879"/>
    </location>
</feature>
<evidence type="ECO:0000259" key="2">
    <source>
        <dbReference type="SMART" id="SM00306"/>
    </source>
</evidence>
<feature type="compositionally biased region" description="Polar residues" evidence="1">
    <location>
        <begin position="780"/>
        <end position="793"/>
    </location>
</feature>
<sequence>MVDQTDHAFKATAVAWPKAAKAAVSAPAPGTGRMAGAKAQAVGTPVWVQRLTPAARPDRTPGATGSTSDPSATPTAAAPVLVSVQSHGAAQKLGVSGVVFTVSGSGDGGRLQVGLDYSAFAQAFGGNYAQRLRLVELPACALTTPAVTACQRQTPLASTIDPASTSISAPVTLPSAGQETTSADPATRTAAGEASPLTEAPAAPLVIAMVSESASTGSGGAGTYAATSLSPSSSWTTSGNSGSWDYSYSLTMPNSSTSLQPSADLSYDSGSLDGQTSSTQAQSSWLGDGWSTASNSVSQTFTSCSDDPEGSASPTSTDDQCYDGKIFSLTLNGSSNSIIYDTTSKTYKLANADGDTVTYASGTDNGSGSYDSGYWIVTTRQGIQYEFGRNELPGWKSGSATTHSVDTQPVYSAHSGDPCYSSSGFTSSVCTMAYQWHLDYVVAPDKSAMAYYYDQATNYYGEDNGAHNVSYVRDSYLDHVDYGFQDGGAYGTVPDSVVYGTSARCVQSTCDPISTSNAGTEYPDVPEDLACASGATCSQYSPSYYSTVRLTSITTEQYSATDKKSDPVDTYTFAQTEPATGDGTSPTLWLASITHTGNDTTAGGSTTAQTTPSVTFTGVDLANRVDISTYVGLYRYRIASVTTETGGVISVTYSLPDACTATSIKTITPSSNTSSCYPVNWTPQDYTAQIQDWFNKYAVHEVTESDSTGAAPSKETDYTYNGGAAWHYDDNELVKAKYRTYGQFRGYAGVETTTGNGNSSDPKTKSVTTYYQGMDGDWLSSSSTRSVQLTDSQGGKHTDSDELAGDALETTGYLGDGGPITSSTIESYWVSPALATRTRAGLPPVTSNESGPAEEWSRTADTDGGTTTWQVSETDTSYDTTTSDADFGLPLYVYSHSVPANTAYDQCSATTYAPANTSANIVGLPAQTEADSVACSGFTEGSVSSVPGSLNTLGKPSAVTADQVISADRTFYDDATFSAAFPQVSAPAVGLVTMTQRAATGTPGSFTWQTKTRTTYDKYAQAVDVYDGDNNHTHTATTYNSVGLVTARTVTNAQNQTTTATYDPTRELQLTAQDPNGVTVTEHYDALGRITAVWQASRATTAPANILHTYTLSNTSVSGTTTQTLNDSSHYVTSVTVEDALGRTRETQTATAKGGRLVTDTFYDSRGWIWKTDTNVWDPSTPPTLGTPYDPQDSQVDNQDRLTLDGLGRTVVDTSLQDSVVKAATTTVYNGDTTTVFPPTGGTVTSTTTDPVGRTKTMAQYSTAPALVAPADTFNGIWYTTGGTADTTTYGYDAHNNQNSITNAGSTWSSTFNDDLAEVTSKADPDAGATTGMQYDNDGNLTQSTDARGNTTSTTYDVLGRKTATFNAATSGQVKYTSTTSPGNQTAAYVYDNSNNVAGIADSVGQLTTQTAYDNVKGTVYPFVEQSLGYNVFGESLGTSVTVPSALSATLGKTWTVKHAYSTTTGLLASDTYPAGGGQQGETVNHTYETDLDLPNGLSSTAATYSYSTDYNALGNVDQETLGSGSNQAFITNTYDPHTDNLTQQLVSRTTSPTAVDDESYTYNAAGQLTAQTDERAGQAAQSETQCYAYDTQDRLSGAWTATDNCAADPATNSGSTVGDGLGTASSYWTTWTFKPTGERDTETDHATAATAATATSTTSSTYNGNGNGQAHTLTGTSTTSSSGSSITSYSYDADGDMTGRTTPSTGAETFTWNPQGQLTAVTGSTNGDASYLYDASGSMLVQTDGATTTLYLPGEQISDKTANGTTSTTAVRYYTLPGGGTVVRTAPGINYEFELSDQHGTNDLYLDYTAQTPTWRQLSPYGAPRGTTVTWVDNRGFLNQPTDTSTGLTIDGARQYDPTTGSFISLDPVFEATDTQELNGYSYSGNNPVGGSDPTGTMECDDNGCGGHKDITNDEKKTAKKQKQDRDAAKYGYYWSPYSNSYVTKAILNQQEAAYEAQLDAIVAAQEKAAEQAAEARAKATHHSWLNRLEGAALDIAEQAAPIVIDVVVDGVLEVATDGAATPALLEIDEAIDAGIEGVEAGAEAGEEGAAAAADETASGADDAATDEPVSDDDECSFAPSTPVLMAGGKTEPIGSIKPGQKVASADPTTGKPKGSRTVLATWVNHDTDLVDVTIQTGNTKPAVIHTTANHPFYDQTTQSFTPGGKLRPGDHLATTKDNQHPLVLAVSVTPGAAERDNLTVEQLHTYYVMAAGTPILVHNASCKVVKENDGGRFGDLSPGPPGDGLTAHHMPQDAMHYLDRNEGGSVVMTQADHELTRTYSGRGGVTKIQDAGLPFRQVLAMDLWDMRRIGQLSHGDPGYFNKGISQMMAYYRRIGML</sequence>
<comment type="caution">
    <text evidence="3">The sequence shown here is derived from an EMBL/GenBank/DDBJ whole genome shotgun (WGS) entry which is preliminary data.</text>
</comment>
<feature type="compositionally biased region" description="Acidic residues" evidence="1">
    <location>
        <begin position="2065"/>
        <end position="2077"/>
    </location>
</feature>
<dbReference type="InterPro" id="IPR050708">
    <property type="entry name" value="T6SS_VgrG/RHS"/>
</dbReference>
<protein>
    <submittedName>
        <fullName evidence="3">Polymorphic toxin-type HINT domain-containing protein</fullName>
    </submittedName>
</protein>
<feature type="region of interest" description="Disordered" evidence="1">
    <location>
        <begin position="53"/>
        <end position="74"/>
    </location>
</feature>
<feature type="compositionally biased region" description="Low complexity" evidence="1">
    <location>
        <begin position="2045"/>
        <end position="2064"/>
    </location>
</feature>
<dbReference type="Gene3D" id="2.180.10.10">
    <property type="entry name" value="RHS repeat-associated core"/>
    <property type="match status" value="2"/>
</dbReference>
<dbReference type="InterPro" id="IPR036844">
    <property type="entry name" value="Hint_dom_sf"/>
</dbReference>
<dbReference type="InterPro" id="IPR006530">
    <property type="entry name" value="YD"/>
</dbReference>
<feature type="compositionally biased region" description="Polar residues" evidence="1">
    <location>
        <begin position="161"/>
        <end position="184"/>
    </location>
</feature>
<feature type="region of interest" description="Disordered" evidence="1">
    <location>
        <begin position="780"/>
        <end position="803"/>
    </location>
</feature>
<dbReference type="InterPro" id="IPR003587">
    <property type="entry name" value="Hint_dom_N"/>
</dbReference>
<feature type="domain" description="Hint" evidence="2">
    <location>
        <begin position="2076"/>
        <end position="2178"/>
    </location>
</feature>
<name>A0ABV6X2Y9_9ACTN</name>
<dbReference type="InterPro" id="IPR022385">
    <property type="entry name" value="Rhs_assc_core"/>
</dbReference>
<dbReference type="NCBIfam" id="TIGR01643">
    <property type="entry name" value="YD_repeat_2x"/>
    <property type="match status" value="2"/>
</dbReference>